<evidence type="ECO:0008006" key="20">
    <source>
        <dbReference type="Google" id="ProtNLM"/>
    </source>
</evidence>
<dbReference type="Pfam" id="PF17921">
    <property type="entry name" value="Integrase_H2C2"/>
    <property type="match status" value="1"/>
</dbReference>
<evidence type="ECO:0000256" key="5">
    <source>
        <dbReference type="ARBA" id="ARBA00022750"/>
    </source>
</evidence>
<organism evidence="18 19">
    <name type="scientific">Lichtheimia ornata</name>
    <dbReference type="NCBI Taxonomy" id="688661"/>
    <lineage>
        <taxon>Eukaryota</taxon>
        <taxon>Fungi</taxon>
        <taxon>Fungi incertae sedis</taxon>
        <taxon>Mucoromycota</taxon>
        <taxon>Mucoromycotina</taxon>
        <taxon>Mucoromycetes</taxon>
        <taxon>Mucorales</taxon>
        <taxon>Lichtheimiaceae</taxon>
        <taxon>Lichtheimia</taxon>
    </lineage>
</organism>
<dbReference type="CDD" id="cd00303">
    <property type="entry name" value="retropepsin_like"/>
    <property type="match status" value="1"/>
</dbReference>
<dbReference type="Pfam" id="PF00098">
    <property type="entry name" value="zf-CCHC"/>
    <property type="match status" value="1"/>
</dbReference>
<dbReference type="EMBL" id="JARTCD010000320">
    <property type="protein sequence ID" value="KAJ8651304.1"/>
    <property type="molecule type" value="Genomic_DNA"/>
</dbReference>
<dbReference type="FunFam" id="3.30.70.270:FF:000020">
    <property type="entry name" value="Transposon Tf2-6 polyprotein-like Protein"/>
    <property type="match status" value="1"/>
</dbReference>
<comment type="caution">
    <text evidence="18">The sequence shown here is derived from an EMBL/GenBank/DDBJ whole genome shotgun (WGS) entry which is preliminary data.</text>
</comment>
<evidence type="ECO:0000256" key="4">
    <source>
        <dbReference type="ARBA" id="ARBA00022722"/>
    </source>
</evidence>
<dbReference type="SUPFAM" id="SSF56672">
    <property type="entry name" value="DNA/RNA polymerases"/>
    <property type="match status" value="1"/>
</dbReference>
<evidence type="ECO:0000313" key="18">
    <source>
        <dbReference type="EMBL" id="KAJ8651304.1"/>
    </source>
</evidence>
<keyword evidence="1" id="KW-0645">Protease</keyword>
<dbReference type="InterPro" id="IPR043128">
    <property type="entry name" value="Rev_trsase/Diguanyl_cyclase"/>
</dbReference>
<dbReference type="InterPro" id="IPR012337">
    <property type="entry name" value="RNaseH-like_sf"/>
</dbReference>
<keyword evidence="19" id="KW-1185">Reference proteome</keyword>
<dbReference type="GO" id="GO:0005634">
    <property type="term" value="C:nucleus"/>
    <property type="evidence" value="ECO:0007669"/>
    <property type="project" value="UniProtKB-ARBA"/>
</dbReference>
<evidence type="ECO:0000256" key="3">
    <source>
        <dbReference type="ARBA" id="ARBA00022695"/>
    </source>
</evidence>
<dbReference type="Gene3D" id="3.10.10.10">
    <property type="entry name" value="HIV Type 1 Reverse Transcriptase, subunit A, domain 1"/>
    <property type="match status" value="1"/>
</dbReference>
<keyword evidence="13" id="KW-0511">Multifunctional enzyme</keyword>
<keyword evidence="9" id="KW-0694">RNA-binding</keyword>
<dbReference type="GO" id="GO:0003964">
    <property type="term" value="F:RNA-directed DNA polymerase activity"/>
    <property type="evidence" value="ECO:0007669"/>
    <property type="project" value="UniProtKB-KW"/>
</dbReference>
<dbReference type="PANTHER" id="PTHR37984:SF5">
    <property type="entry name" value="PROTEIN NYNRIN-LIKE"/>
    <property type="match status" value="1"/>
</dbReference>
<dbReference type="CDD" id="cd01647">
    <property type="entry name" value="RT_LTR"/>
    <property type="match status" value="1"/>
</dbReference>
<evidence type="ECO:0000256" key="7">
    <source>
        <dbReference type="ARBA" id="ARBA00022801"/>
    </source>
</evidence>
<keyword evidence="6" id="KW-0255">Endonuclease</keyword>
<dbReference type="Proteomes" id="UP001234581">
    <property type="component" value="Unassembled WGS sequence"/>
</dbReference>
<keyword evidence="3" id="KW-0548">Nucleotidyltransferase</keyword>
<keyword evidence="8" id="KW-0460">Magnesium</keyword>
<dbReference type="GO" id="GO:0006508">
    <property type="term" value="P:proteolysis"/>
    <property type="evidence" value="ECO:0007669"/>
    <property type="project" value="InterPro"/>
</dbReference>
<evidence type="ECO:0000256" key="2">
    <source>
        <dbReference type="ARBA" id="ARBA00022679"/>
    </source>
</evidence>
<proteinExistence type="predicted"/>
<evidence type="ECO:0000256" key="10">
    <source>
        <dbReference type="ARBA" id="ARBA00022908"/>
    </source>
</evidence>
<dbReference type="Gene3D" id="3.30.70.270">
    <property type="match status" value="2"/>
</dbReference>
<dbReference type="Gene3D" id="1.10.340.70">
    <property type="match status" value="1"/>
</dbReference>
<evidence type="ECO:0000259" key="16">
    <source>
        <dbReference type="PROSITE" id="PS50878"/>
    </source>
</evidence>
<dbReference type="GO" id="GO:0004519">
    <property type="term" value="F:endonuclease activity"/>
    <property type="evidence" value="ECO:0007669"/>
    <property type="project" value="UniProtKB-KW"/>
</dbReference>
<dbReference type="InterPro" id="IPR001584">
    <property type="entry name" value="Integrase_cat-core"/>
</dbReference>
<evidence type="ECO:0000256" key="9">
    <source>
        <dbReference type="ARBA" id="ARBA00022884"/>
    </source>
</evidence>
<evidence type="ECO:0000256" key="11">
    <source>
        <dbReference type="ARBA" id="ARBA00022918"/>
    </source>
</evidence>
<evidence type="ECO:0000313" key="19">
    <source>
        <dbReference type="Proteomes" id="UP001234581"/>
    </source>
</evidence>
<dbReference type="SUPFAM" id="SSF57756">
    <property type="entry name" value="Retrovirus zinc finger-like domains"/>
    <property type="match status" value="1"/>
</dbReference>
<dbReference type="InterPro" id="IPR041577">
    <property type="entry name" value="RT_RNaseH_2"/>
</dbReference>
<dbReference type="InterPro" id="IPR036397">
    <property type="entry name" value="RNaseH_sf"/>
</dbReference>
<dbReference type="GO" id="GO:0003676">
    <property type="term" value="F:nucleic acid binding"/>
    <property type="evidence" value="ECO:0007669"/>
    <property type="project" value="InterPro"/>
</dbReference>
<dbReference type="AlphaFoldDB" id="A0AAD7XP08"/>
<evidence type="ECO:0000256" key="8">
    <source>
        <dbReference type="ARBA" id="ARBA00022842"/>
    </source>
</evidence>
<dbReference type="InterPro" id="IPR001969">
    <property type="entry name" value="Aspartic_peptidase_AS"/>
</dbReference>
<dbReference type="InterPro" id="IPR036875">
    <property type="entry name" value="Znf_CCHC_sf"/>
</dbReference>
<evidence type="ECO:0000259" key="17">
    <source>
        <dbReference type="PROSITE" id="PS50994"/>
    </source>
</evidence>
<dbReference type="InterPro" id="IPR043502">
    <property type="entry name" value="DNA/RNA_pol_sf"/>
</dbReference>
<evidence type="ECO:0000256" key="6">
    <source>
        <dbReference type="ARBA" id="ARBA00022759"/>
    </source>
</evidence>
<evidence type="ECO:0000256" key="14">
    <source>
        <dbReference type="PROSITE-ProRule" id="PRU00047"/>
    </source>
</evidence>
<dbReference type="Pfam" id="PF00665">
    <property type="entry name" value="rve"/>
    <property type="match status" value="1"/>
</dbReference>
<keyword evidence="7" id="KW-0378">Hydrolase</keyword>
<dbReference type="GO" id="GO:0008270">
    <property type="term" value="F:zinc ion binding"/>
    <property type="evidence" value="ECO:0007669"/>
    <property type="project" value="UniProtKB-KW"/>
</dbReference>
<evidence type="ECO:0000256" key="12">
    <source>
        <dbReference type="ARBA" id="ARBA00023125"/>
    </source>
</evidence>
<keyword evidence="4" id="KW-0540">Nuclease</keyword>
<dbReference type="Gene3D" id="2.40.70.10">
    <property type="entry name" value="Acid Proteases"/>
    <property type="match status" value="1"/>
</dbReference>
<dbReference type="GeneID" id="83220470"/>
<keyword evidence="5" id="KW-0064">Aspartyl protease</keyword>
<dbReference type="Gene3D" id="4.10.60.10">
    <property type="entry name" value="Zinc finger, CCHC-type"/>
    <property type="match status" value="1"/>
</dbReference>
<protein>
    <recommendedName>
        <fullName evidence="20">Reverse transcriptase</fullName>
    </recommendedName>
</protein>
<dbReference type="PROSITE" id="PS50878">
    <property type="entry name" value="RT_POL"/>
    <property type="match status" value="1"/>
</dbReference>
<dbReference type="GO" id="GO:0015074">
    <property type="term" value="P:DNA integration"/>
    <property type="evidence" value="ECO:0007669"/>
    <property type="project" value="InterPro"/>
</dbReference>
<keyword evidence="11" id="KW-0695">RNA-directed DNA polymerase</keyword>
<dbReference type="SUPFAM" id="SSF50630">
    <property type="entry name" value="Acid proteases"/>
    <property type="match status" value="1"/>
</dbReference>
<dbReference type="GO" id="GO:0004190">
    <property type="term" value="F:aspartic-type endopeptidase activity"/>
    <property type="evidence" value="ECO:0007669"/>
    <property type="project" value="UniProtKB-KW"/>
</dbReference>
<dbReference type="InterPro" id="IPR001878">
    <property type="entry name" value="Znf_CCHC"/>
</dbReference>
<dbReference type="SMART" id="SM00343">
    <property type="entry name" value="ZnF_C2HC"/>
    <property type="match status" value="1"/>
</dbReference>
<dbReference type="FunFam" id="3.30.420.10:FF:000032">
    <property type="entry name" value="Retrovirus-related Pol polyprotein from transposon 297-like Protein"/>
    <property type="match status" value="1"/>
</dbReference>
<dbReference type="PANTHER" id="PTHR37984">
    <property type="entry name" value="PROTEIN CBG26694"/>
    <property type="match status" value="1"/>
</dbReference>
<dbReference type="SUPFAM" id="SSF53098">
    <property type="entry name" value="Ribonuclease H-like"/>
    <property type="match status" value="1"/>
</dbReference>
<dbReference type="InterPro" id="IPR021109">
    <property type="entry name" value="Peptidase_aspartic_dom_sf"/>
</dbReference>
<feature type="domain" description="Reverse transcriptase" evidence="16">
    <location>
        <begin position="329"/>
        <end position="508"/>
    </location>
</feature>
<keyword evidence="14" id="KW-0863">Zinc-finger</keyword>
<dbReference type="InterPro" id="IPR041588">
    <property type="entry name" value="Integrase_H2C2"/>
</dbReference>
<keyword evidence="2" id="KW-0808">Transferase</keyword>
<dbReference type="InterPro" id="IPR000477">
    <property type="entry name" value="RT_dom"/>
</dbReference>
<sequence length="1106" mass="125458">MELDAVSPAQSNRSRIRCFRCGRMGHYRRECRQSRGGNNNGQKQAQAQDQDFGNALGLVNVISSDNAAEGDQHGDDAVSIALTKENELQDDCYHLEQLCASTGVSLPLYGGMTRNKRFLALIDTGASASYVSSRLCKDLDKVDIATREVETAGGHRLKISKEVVFPFSMSGCNMQADAYVLDTKFDVILGRNWLAAYTPEADWKTDVWNIAIDGKKHKLEPERYLGDSGVRYLLSHQQVGKAVRKKDVEAMYMLHLLESDIKSKDIPPSMQALVDEYKIVFRDELPGLPPERELEHVIDTGDARPISRPPFKMSPLELDELQRQLDELLTLGLIKPSVSPWGAPVLFVKKKDGSMRMCIDYRALNKVTIRNQHPLPRIDECLERLQGASFFTSLDLKLGYHQIRIRDEDVPKTAFNTRYGQFSFLVLPFGLCNAPPTFQGLMNRVLGDYIDRFALVYLDDILIFSTSAEEHSKDVRMVLDRLREAKLYANMSKCEFGKTEVEFLGFRVSANGIKPAEGKLKAIQDWEPPTNVQEVRQFIGLAQHYRRFIPSFASIATPLTDLTKRSGPKKRPIVWTDACQASFDLIKEKLTSAPVLQAPDSTKPYRVECDASDVGVGAVLLQQDDAGAWHPLAYESRKLSPEERNYPAQERELLAILHAMRTWRCFLEGREYEIFTDHNSLKYLRSQAKATPRLARWTNELELFDPEILYKPGKENGVPDALSRKAYDAPPGDTTLEPQFLYASMNALPESHRQDWPLYYVSRPDDLPKEVVDFLNQEQEHFVVRDGKVYRKIKLKAGDGDPVVKEVRYLPFALRADKVKTFHDGFGHAGKTTIFDLMHLRYWWPSMRGDIRDWLSTCPACQMNGRRDCAHHDVMHPLDVPAAFARWHLDFIGELPKTVRGNRWILVAVDYMTNYPIAKAVPVASGKAVADFLYEEIVMRFGSPKEILTDRGANFMSKVLSHYTQRIGATHKFTSAFHPRTNGKCERLNGTLKAMLRKYVNGALHLWDDYLDAALFACRVRTHATTGYSPFYMTYGREPVLPGDPLRPYISEEALKDPRVVAELTAQELEKVNQARAAATARMQAVGQKDKERWDKALNIVDFNVG</sequence>
<gene>
    <name evidence="18" type="ORF">O0I10_013208</name>
</gene>
<dbReference type="PROSITE" id="PS50158">
    <property type="entry name" value="ZF_CCHC"/>
    <property type="match status" value="1"/>
</dbReference>
<evidence type="ECO:0000259" key="15">
    <source>
        <dbReference type="PROSITE" id="PS50158"/>
    </source>
</evidence>
<dbReference type="Gene3D" id="3.30.420.10">
    <property type="entry name" value="Ribonuclease H-like superfamily/Ribonuclease H"/>
    <property type="match status" value="1"/>
</dbReference>
<keyword evidence="14" id="KW-0479">Metal-binding</keyword>
<dbReference type="Pfam" id="PF17919">
    <property type="entry name" value="RT_RNaseH_2"/>
    <property type="match status" value="1"/>
</dbReference>
<dbReference type="PROSITE" id="PS50994">
    <property type="entry name" value="INTEGRASE"/>
    <property type="match status" value="1"/>
</dbReference>
<reference evidence="18 19" key="1">
    <citation type="submission" date="2023-03" db="EMBL/GenBank/DDBJ databases">
        <title>Genome sequence of Lichtheimia ornata CBS 291.66.</title>
        <authorList>
            <person name="Mohabir J.T."/>
            <person name="Shea T.P."/>
            <person name="Kurbessoian T."/>
            <person name="Berby B."/>
            <person name="Fontaine J."/>
            <person name="Livny J."/>
            <person name="Gnirke A."/>
            <person name="Stajich J.E."/>
            <person name="Cuomo C.A."/>
        </authorList>
    </citation>
    <scope>NUCLEOTIDE SEQUENCE [LARGE SCALE GENOMIC DNA]</scope>
    <source>
        <strain evidence="18">CBS 291.66</strain>
    </source>
</reference>
<feature type="domain" description="Integrase catalytic" evidence="17">
    <location>
        <begin position="877"/>
        <end position="1038"/>
    </location>
</feature>
<keyword evidence="10" id="KW-0229">DNA integration</keyword>
<dbReference type="Pfam" id="PF13650">
    <property type="entry name" value="Asp_protease_2"/>
    <property type="match status" value="1"/>
</dbReference>
<accession>A0AAD7XP08</accession>
<name>A0AAD7XP08_9FUNG</name>
<dbReference type="RefSeq" id="XP_058336219.1">
    <property type="nucleotide sequence ID" value="XM_058493015.1"/>
</dbReference>
<keyword evidence="14" id="KW-0862">Zinc</keyword>
<dbReference type="CDD" id="cd09274">
    <property type="entry name" value="RNase_HI_RT_Ty3"/>
    <property type="match status" value="1"/>
</dbReference>
<feature type="domain" description="CCHC-type" evidence="15">
    <location>
        <begin position="17"/>
        <end position="33"/>
    </location>
</feature>
<feature type="non-terminal residue" evidence="18">
    <location>
        <position position="1"/>
    </location>
</feature>
<dbReference type="Pfam" id="PF00078">
    <property type="entry name" value="RVT_1"/>
    <property type="match status" value="1"/>
</dbReference>
<evidence type="ECO:0000256" key="13">
    <source>
        <dbReference type="ARBA" id="ARBA00023268"/>
    </source>
</evidence>
<keyword evidence="12" id="KW-0238">DNA-binding</keyword>
<evidence type="ECO:0000256" key="1">
    <source>
        <dbReference type="ARBA" id="ARBA00022670"/>
    </source>
</evidence>
<dbReference type="PROSITE" id="PS00141">
    <property type="entry name" value="ASP_PROTEASE"/>
    <property type="match status" value="1"/>
</dbReference>
<dbReference type="InterPro" id="IPR050951">
    <property type="entry name" value="Retrovirus_Pol_polyprotein"/>
</dbReference>